<accession>A0A553K6E6</accession>
<dbReference type="Pfam" id="PF00581">
    <property type="entry name" value="Rhodanese"/>
    <property type="match status" value="2"/>
</dbReference>
<proteinExistence type="predicted"/>
<dbReference type="Proteomes" id="UP000317638">
    <property type="component" value="Unassembled WGS sequence"/>
</dbReference>
<dbReference type="SMART" id="SM00450">
    <property type="entry name" value="RHOD"/>
    <property type="match status" value="2"/>
</dbReference>
<evidence type="ECO:0000313" key="6">
    <source>
        <dbReference type="Proteomes" id="UP000317638"/>
    </source>
</evidence>
<dbReference type="OrthoDB" id="9770030at2"/>
<dbReference type="Gene3D" id="3.40.250.10">
    <property type="entry name" value="Rhodanese-like domain"/>
    <property type="match status" value="2"/>
</dbReference>
<dbReference type="AlphaFoldDB" id="A0A553K6E6"/>
<dbReference type="InterPro" id="IPR036873">
    <property type="entry name" value="Rhodanese-like_dom_sf"/>
</dbReference>
<keyword evidence="6" id="KW-1185">Reference proteome</keyword>
<dbReference type="InterPro" id="IPR045078">
    <property type="entry name" value="TST/MPST-like"/>
</dbReference>
<protein>
    <submittedName>
        <fullName evidence="5">Sulfurtransferase</fullName>
    </submittedName>
</protein>
<evidence type="ECO:0000256" key="2">
    <source>
        <dbReference type="ARBA" id="ARBA00022737"/>
    </source>
</evidence>
<comment type="caution">
    <text evidence="5">The sequence shown here is derived from an EMBL/GenBank/DDBJ whole genome shotgun (WGS) entry which is preliminary data.</text>
</comment>
<dbReference type="EMBL" id="VKKG01000001">
    <property type="protein sequence ID" value="TRY20280.1"/>
    <property type="molecule type" value="Genomic_DNA"/>
</dbReference>
<dbReference type="InterPro" id="IPR001763">
    <property type="entry name" value="Rhodanese-like_dom"/>
</dbReference>
<feature type="compositionally biased region" description="Basic and acidic residues" evidence="3">
    <location>
        <begin position="43"/>
        <end position="54"/>
    </location>
</feature>
<feature type="region of interest" description="Disordered" evidence="3">
    <location>
        <begin position="43"/>
        <end position="64"/>
    </location>
</feature>
<sequence>MTSSGDAPKILDVRWSLAQPDGRAEHERAHLPGAIHVDLENELSSHGEPGEGRHPLPTPEQLQQAARRWGLDDGDTVVVHDADTGVAAARAWWLLRHAGMADVRILDGGLAAWRAVGGAVESGTVEPEPGNVRLGWGHMPVVDIDEAAALPGGGILLDVRAPERYRGEVEPMDPVAGHIPGAVNAPNLDLLGPDGTFRTPEEIRDLLGGLGVDGRRPVAAYCGSGVNAAHAVAAMESAGLRAALYPGSWSQWSNTPGRPIGTAARPTQPAEPASVE</sequence>
<reference evidence="5 6" key="1">
    <citation type="submission" date="2019-07" db="EMBL/GenBank/DDBJ databases">
        <authorList>
            <person name="Zhou L.-Y."/>
        </authorList>
    </citation>
    <scope>NUCLEOTIDE SEQUENCE [LARGE SCALE GENOMIC DNA]</scope>
    <source>
        <strain evidence="5 6">YIM 101269</strain>
    </source>
</reference>
<dbReference type="PANTHER" id="PTHR11364:SF27">
    <property type="entry name" value="SULFURTRANSFERASE"/>
    <property type="match status" value="1"/>
</dbReference>
<dbReference type="GO" id="GO:0004792">
    <property type="term" value="F:thiosulfate-cyanide sulfurtransferase activity"/>
    <property type="evidence" value="ECO:0007669"/>
    <property type="project" value="TreeGrafter"/>
</dbReference>
<dbReference type="CDD" id="cd01449">
    <property type="entry name" value="TST_Repeat_2"/>
    <property type="match status" value="1"/>
</dbReference>
<gene>
    <name evidence="5" type="ORF">FOJ82_01515</name>
</gene>
<evidence type="ECO:0000259" key="4">
    <source>
        <dbReference type="PROSITE" id="PS50206"/>
    </source>
</evidence>
<feature type="domain" description="Rhodanese" evidence="4">
    <location>
        <begin position="150"/>
        <end position="261"/>
    </location>
</feature>
<name>A0A553K6E6_9ACTN</name>
<keyword evidence="1 5" id="KW-0808">Transferase</keyword>
<dbReference type="CDD" id="cd01448">
    <property type="entry name" value="TST_Repeat_1"/>
    <property type="match status" value="1"/>
</dbReference>
<dbReference type="PROSITE" id="PS50206">
    <property type="entry name" value="RHODANESE_3"/>
    <property type="match status" value="2"/>
</dbReference>
<feature type="domain" description="Rhodanese" evidence="4">
    <location>
        <begin position="4"/>
        <end position="122"/>
    </location>
</feature>
<keyword evidence="2" id="KW-0677">Repeat</keyword>
<dbReference type="SUPFAM" id="SSF52821">
    <property type="entry name" value="Rhodanese/Cell cycle control phosphatase"/>
    <property type="match status" value="2"/>
</dbReference>
<dbReference type="PANTHER" id="PTHR11364">
    <property type="entry name" value="THIOSULFATE SULFERTANSFERASE"/>
    <property type="match status" value="1"/>
</dbReference>
<evidence type="ECO:0000256" key="3">
    <source>
        <dbReference type="SAM" id="MobiDB-lite"/>
    </source>
</evidence>
<evidence type="ECO:0000313" key="5">
    <source>
        <dbReference type="EMBL" id="TRY20280.1"/>
    </source>
</evidence>
<feature type="region of interest" description="Disordered" evidence="3">
    <location>
        <begin position="255"/>
        <end position="276"/>
    </location>
</feature>
<organism evidence="5 6">
    <name type="scientific">Tessaracoccus rhinocerotis</name>
    <dbReference type="NCBI Taxonomy" id="1689449"/>
    <lineage>
        <taxon>Bacteria</taxon>
        <taxon>Bacillati</taxon>
        <taxon>Actinomycetota</taxon>
        <taxon>Actinomycetes</taxon>
        <taxon>Propionibacteriales</taxon>
        <taxon>Propionibacteriaceae</taxon>
        <taxon>Tessaracoccus</taxon>
    </lineage>
</organism>
<evidence type="ECO:0000256" key="1">
    <source>
        <dbReference type="ARBA" id="ARBA00022679"/>
    </source>
</evidence>